<evidence type="ECO:0000313" key="2">
    <source>
        <dbReference type="EMBL" id="ESU42476.1"/>
    </source>
</evidence>
<dbReference type="VEuPathDB" id="GiardiaDB:GL50581_4017"/>
<dbReference type="FunFam" id="3.30.1330.40:FF:000004">
    <property type="entry name" value="Translation initiation inhibitor"/>
    <property type="match status" value="1"/>
</dbReference>
<sequence length="149" mass="16334">MIIMIHAHPAYLRRQGLAVKKWEKVKNEKMPEAVTTSTPCLGPYSPAVKTGNLVFVSGQLGIKDGELADGVQAQTRLCLENLKAVLEAAGTTMKNVVKCQVCLKNMDDFAKVNEVYAEFFAESKPARICVEVSRLPKDALVEIDAIAEQ</sequence>
<dbReference type="InterPro" id="IPR035959">
    <property type="entry name" value="RutC-like_sf"/>
</dbReference>
<dbReference type="eggNOG" id="KOG2317">
    <property type="taxonomic scope" value="Eukaryota"/>
</dbReference>
<dbReference type="InterPro" id="IPR006056">
    <property type="entry name" value="RidA"/>
</dbReference>
<dbReference type="NCBIfam" id="TIGR00004">
    <property type="entry name" value="Rid family detoxifying hydrolase"/>
    <property type="match status" value="1"/>
</dbReference>
<dbReference type="PANTHER" id="PTHR11803:SF39">
    <property type="entry name" value="2-IMINOBUTANOATE_2-IMINOPROPANOATE DEAMINASE"/>
    <property type="match status" value="1"/>
</dbReference>
<accession>V6TUQ7</accession>
<dbReference type="Pfam" id="PF01042">
    <property type="entry name" value="Ribonuc_L-PSP"/>
    <property type="match status" value="1"/>
</dbReference>
<dbReference type="VEuPathDB" id="GiardiaDB:DHA2_480"/>
<name>V6TUQ7_GIAIN</name>
<protein>
    <submittedName>
        <fullName evidence="2">Translation initiation inhibitor</fullName>
    </submittedName>
</protein>
<comment type="caution">
    <text evidence="2">The sequence shown here is derived from an EMBL/GenBank/DDBJ whole genome shotgun (WGS) entry which is preliminary data.</text>
</comment>
<dbReference type="VEuPathDB" id="GiardiaDB:GL50803_00480"/>
<proteinExistence type="inferred from homology"/>
<reference evidence="3" key="1">
    <citation type="submission" date="2012-02" db="EMBL/GenBank/DDBJ databases">
        <title>Genome sequencing of Giardia lamblia Genotypes A2 and B isolates (DH and GS) and comparative analysis with the genomes of Genotypes A1 and E (WB and Pig).</title>
        <authorList>
            <person name="Adam R."/>
            <person name="Dahlstrom E."/>
            <person name="Martens C."/>
            <person name="Bruno D."/>
            <person name="Barbian K."/>
            <person name="Porcella S.F."/>
            <person name="Nash T."/>
        </authorList>
    </citation>
    <scope>NUCLEOTIDE SEQUENCE</scope>
    <source>
        <strain evidence="3">GS</strain>
    </source>
</reference>
<dbReference type="GO" id="GO:0005829">
    <property type="term" value="C:cytosol"/>
    <property type="evidence" value="ECO:0007669"/>
    <property type="project" value="TreeGrafter"/>
</dbReference>
<dbReference type="VEuPathDB" id="GiardiaDB:QR46_3477"/>
<comment type="similarity">
    <text evidence="1">Belongs to the RutC family.</text>
</comment>
<dbReference type="AlphaFoldDB" id="V6TUQ7"/>
<reference evidence="2 3" key="2">
    <citation type="journal article" date="2013" name="Genome Biol. Evol.">
        <title>Genome sequencing of Giardia lamblia genotypes A2 and B isolates (DH and GS) and comparative analysis with the genomes of genotypes A1 and E (WB and Pig).</title>
        <authorList>
            <person name="Adam R.D."/>
            <person name="Dahlstrom E.W."/>
            <person name="Martens C.A."/>
            <person name="Bruno D.P."/>
            <person name="Barbian K.D."/>
            <person name="Ricklefs S.M."/>
            <person name="Hernandez M.M."/>
            <person name="Narla N.P."/>
            <person name="Patel R.B."/>
            <person name="Porcella S.F."/>
            <person name="Nash T.E."/>
        </authorList>
    </citation>
    <scope>NUCLEOTIDE SEQUENCE [LARGE SCALE GENOMIC DNA]</scope>
    <source>
        <strain evidence="2 3">GS</strain>
    </source>
</reference>
<evidence type="ECO:0000313" key="3">
    <source>
        <dbReference type="Proteomes" id="UP000018040"/>
    </source>
</evidence>
<dbReference type="CDD" id="cd00448">
    <property type="entry name" value="YjgF_YER057c_UK114_family"/>
    <property type="match status" value="1"/>
</dbReference>
<dbReference type="GO" id="GO:0019239">
    <property type="term" value="F:deaminase activity"/>
    <property type="evidence" value="ECO:0007669"/>
    <property type="project" value="TreeGrafter"/>
</dbReference>
<dbReference type="GO" id="GO:0005739">
    <property type="term" value="C:mitochondrion"/>
    <property type="evidence" value="ECO:0007669"/>
    <property type="project" value="TreeGrafter"/>
</dbReference>
<dbReference type="Gene3D" id="3.30.1330.40">
    <property type="entry name" value="RutC-like"/>
    <property type="match status" value="1"/>
</dbReference>
<dbReference type="PANTHER" id="PTHR11803">
    <property type="entry name" value="2-IMINOBUTANOATE/2-IMINOPROPANOATE DEAMINASE RIDA"/>
    <property type="match status" value="1"/>
</dbReference>
<organism evidence="2 3">
    <name type="scientific">Giardia intestinalis</name>
    <name type="common">Giardia lamblia</name>
    <dbReference type="NCBI Taxonomy" id="5741"/>
    <lineage>
        <taxon>Eukaryota</taxon>
        <taxon>Metamonada</taxon>
        <taxon>Diplomonadida</taxon>
        <taxon>Hexamitidae</taxon>
        <taxon>Giardiinae</taxon>
        <taxon>Giardia</taxon>
    </lineage>
</organism>
<dbReference type="SUPFAM" id="SSF55298">
    <property type="entry name" value="YjgF-like"/>
    <property type="match status" value="1"/>
</dbReference>
<gene>
    <name evidence="2" type="ORF">GSB_480</name>
</gene>
<dbReference type="EMBL" id="AHHH01000081">
    <property type="protein sequence ID" value="ESU42476.1"/>
    <property type="molecule type" value="Genomic_DNA"/>
</dbReference>
<dbReference type="InterPro" id="IPR006175">
    <property type="entry name" value="YjgF/YER057c/UK114"/>
</dbReference>
<dbReference type="OrthoDB" id="309640at2759"/>
<dbReference type="Proteomes" id="UP000018040">
    <property type="component" value="Unassembled WGS sequence"/>
</dbReference>
<evidence type="ECO:0000256" key="1">
    <source>
        <dbReference type="ARBA" id="ARBA00010552"/>
    </source>
</evidence>